<reference evidence="2" key="1">
    <citation type="submission" date="2021-06" db="EMBL/GenBank/DDBJ databases">
        <authorList>
            <person name="Arsene-Ploetze F."/>
        </authorList>
    </citation>
    <scope>NUCLEOTIDE SEQUENCE</scope>
    <source>
        <strain evidence="2">SBRY1</strain>
    </source>
</reference>
<evidence type="ECO:0000313" key="3">
    <source>
        <dbReference type="Proteomes" id="UP001153328"/>
    </source>
</evidence>
<dbReference type="AlphaFoldDB" id="A0A9W4E6I1"/>
<feature type="region of interest" description="Disordered" evidence="1">
    <location>
        <begin position="1"/>
        <end position="99"/>
    </location>
</feature>
<keyword evidence="3" id="KW-1185">Reference proteome</keyword>
<accession>A0A9W4E6I1</accession>
<protein>
    <submittedName>
        <fullName evidence="2">Uncharacterized protein</fullName>
    </submittedName>
</protein>
<proteinExistence type="predicted"/>
<evidence type="ECO:0000313" key="2">
    <source>
        <dbReference type="EMBL" id="CAG7605488.1"/>
    </source>
</evidence>
<sequence>MPSPPPGGTHVPRSFLRRARQRLGPDPARAAGRFARHDARDGAGRTRHRERSEFRSHDSPRPRLAGLPDPDPRGRRGPRGLQGGLPDGHPDPRHGRLQLPGERELVGRLVQRCEVRLHQGDRGHLVHQPLLHPAVQRLLQRRHDPRLLPLRPARRLQRRRAGRLLRGPRRRLVGRRQDAAGRPGHGVQPLRRNVLRQVRERHGQLDLVVLERIPRQDRPLPDHLHLHELVEHLHGQQQRLQHQQRALGRPLLHLRRHPAGRMGLLHLLAVGRLGHLPR</sequence>
<feature type="compositionally biased region" description="Basic and acidic residues" evidence="1">
    <location>
        <begin position="35"/>
        <end position="61"/>
    </location>
</feature>
<evidence type="ECO:0000256" key="1">
    <source>
        <dbReference type="SAM" id="MobiDB-lite"/>
    </source>
</evidence>
<comment type="caution">
    <text evidence="2">The sequence shown here is derived from an EMBL/GenBank/DDBJ whole genome shotgun (WGS) entry which is preliminary data.</text>
</comment>
<dbReference type="Proteomes" id="UP001153328">
    <property type="component" value="Unassembled WGS sequence"/>
</dbReference>
<name>A0A9W4E6I1_9ACTN</name>
<organism evidence="2 3">
    <name type="scientific">Actinacidiphila bryophytorum</name>
    <dbReference type="NCBI Taxonomy" id="1436133"/>
    <lineage>
        <taxon>Bacteria</taxon>
        <taxon>Bacillati</taxon>
        <taxon>Actinomycetota</taxon>
        <taxon>Actinomycetes</taxon>
        <taxon>Kitasatosporales</taxon>
        <taxon>Streptomycetaceae</taxon>
        <taxon>Actinacidiphila</taxon>
    </lineage>
</organism>
<gene>
    <name evidence="2" type="ORF">SBRY_10826</name>
</gene>
<dbReference type="EMBL" id="CAJVAX010000001">
    <property type="protein sequence ID" value="CAG7605488.1"/>
    <property type="molecule type" value="Genomic_DNA"/>
</dbReference>